<proteinExistence type="predicted"/>
<keyword evidence="3" id="KW-1185">Reference proteome</keyword>
<dbReference type="InterPro" id="IPR021858">
    <property type="entry name" value="Fun_TF"/>
</dbReference>
<dbReference type="Pfam" id="PF12013">
    <property type="entry name" value="OrsD"/>
    <property type="match status" value="1"/>
</dbReference>
<evidence type="ECO:0000313" key="2">
    <source>
        <dbReference type="EMBL" id="PMD37239.1"/>
    </source>
</evidence>
<dbReference type="GO" id="GO:0001228">
    <property type="term" value="F:DNA-binding transcription activator activity, RNA polymerase II-specific"/>
    <property type="evidence" value="ECO:0007669"/>
    <property type="project" value="TreeGrafter"/>
</dbReference>
<dbReference type="InterPro" id="IPR022698">
    <property type="entry name" value="OrsD"/>
</dbReference>
<evidence type="ECO:0008006" key="4">
    <source>
        <dbReference type="Google" id="ProtNLM"/>
    </source>
</evidence>
<dbReference type="InterPro" id="IPR053157">
    <property type="entry name" value="Sterol_Uptake_Regulator"/>
</dbReference>
<dbReference type="PANTHER" id="PTHR47784:SF5">
    <property type="entry name" value="STEROL UPTAKE CONTROL PROTEIN 2"/>
    <property type="match status" value="1"/>
</dbReference>
<evidence type="ECO:0000256" key="1">
    <source>
        <dbReference type="SAM" id="MobiDB-lite"/>
    </source>
</evidence>
<organism evidence="2 3">
    <name type="scientific">Hyaloscypha variabilis (strain UAMH 11265 / GT02V1 / F)</name>
    <name type="common">Meliniomyces variabilis</name>
    <dbReference type="NCBI Taxonomy" id="1149755"/>
    <lineage>
        <taxon>Eukaryota</taxon>
        <taxon>Fungi</taxon>
        <taxon>Dikarya</taxon>
        <taxon>Ascomycota</taxon>
        <taxon>Pezizomycotina</taxon>
        <taxon>Leotiomycetes</taxon>
        <taxon>Helotiales</taxon>
        <taxon>Hyaloscyphaceae</taxon>
        <taxon>Hyaloscypha</taxon>
        <taxon>Hyaloscypha variabilis</taxon>
    </lineage>
</organism>
<dbReference type="Proteomes" id="UP000235786">
    <property type="component" value="Unassembled WGS sequence"/>
</dbReference>
<reference evidence="2 3" key="1">
    <citation type="submission" date="2016-04" db="EMBL/GenBank/DDBJ databases">
        <title>A degradative enzymes factory behind the ericoid mycorrhizal symbiosis.</title>
        <authorList>
            <consortium name="DOE Joint Genome Institute"/>
            <person name="Martino E."/>
            <person name="Morin E."/>
            <person name="Grelet G."/>
            <person name="Kuo A."/>
            <person name="Kohler A."/>
            <person name="Daghino S."/>
            <person name="Barry K."/>
            <person name="Choi C."/>
            <person name="Cichocki N."/>
            <person name="Clum A."/>
            <person name="Copeland A."/>
            <person name="Hainaut M."/>
            <person name="Haridas S."/>
            <person name="Labutti K."/>
            <person name="Lindquist E."/>
            <person name="Lipzen A."/>
            <person name="Khouja H.-R."/>
            <person name="Murat C."/>
            <person name="Ohm R."/>
            <person name="Olson A."/>
            <person name="Spatafora J."/>
            <person name="Veneault-Fourrey C."/>
            <person name="Henrissat B."/>
            <person name="Grigoriev I."/>
            <person name="Martin F."/>
            <person name="Perotto S."/>
        </authorList>
    </citation>
    <scope>NUCLEOTIDE SEQUENCE [LARGE SCALE GENOMIC DNA]</scope>
    <source>
        <strain evidence="2 3">F</strain>
    </source>
</reference>
<gene>
    <name evidence="2" type="ORF">L207DRAFT_531555</name>
</gene>
<name>A0A2J6RFF3_HYAVF</name>
<dbReference type="AlphaFoldDB" id="A0A2J6RFF3"/>
<feature type="region of interest" description="Disordered" evidence="1">
    <location>
        <begin position="157"/>
        <end position="179"/>
    </location>
</feature>
<sequence>MPATLPSTTLLPPPETLLQYLSSYKVIICTSCKYAIRPKAIARHLKEIHRMKRSERDPFTQHVERFELAEQETVIQYEPNKFPVPLLAVQNGLRCRSKDCRYLCATEKRMRHHWLSVHGRQGLETFDWQTAPIQTFFQGNLLRYFTALGMSEETAARLTHQNETHRSTNQYPKSSLSSPLTSVASSGTLNEAESLLMQHFTTYTWLSLAESENMREMWRVTVPQLAYQYKYLMYALLACSALHMAHIHPERRSELVIQARTYQDRAIPAFFNAVPSVDSETCDAVLIFVRVVGSVAFSLEESASTENEIEDTLPSWLFFVRSGCTMFCDVWDRMGTGPVRCLTESWELLVDKSQSPHQPLLDFLLTIPANDWPETVRTAYNDSALVLARNFSCLSTLDERITKLDVIRFWPIKNATEFVDLFDTWHPGALILLAHYCILFHRVGAKTWYMKNTAASMLSVIARRLDVSWNRYIEWPLKEVGLPPTIRDVHQDLPIVGSLALCQC</sequence>
<dbReference type="Pfam" id="PF11951">
    <property type="entry name" value="Fungal_trans_2"/>
    <property type="match status" value="1"/>
</dbReference>
<accession>A0A2J6RFF3</accession>
<dbReference type="EMBL" id="KZ613949">
    <property type="protein sequence ID" value="PMD37239.1"/>
    <property type="molecule type" value="Genomic_DNA"/>
</dbReference>
<dbReference type="PANTHER" id="PTHR47784">
    <property type="entry name" value="STEROL UPTAKE CONTROL PROTEIN 2"/>
    <property type="match status" value="1"/>
</dbReference>
<evidence type="ECO:0000313" key="3">
    <source>
        <dbReference type="Proteomes" id="UP000235786"/>
    </source>
</evidence>
<dbReference type="OrthoDB" id="416217at2759"/>
<protein>
    <recommendedName>
        <fullName evidence="4">C2H2-type domain-containing protein</fullName>
    </recommendedName>
</protein>